<sequence length="725" mass="82627">MWRPPINFVTLHYAYIILIGLSSFIFLYPEGNLSAINAYHFGVSASTVSGLNVVDLNQLKTYQQLFLYFIPTITNIGFINAVVVLVRLYWFRKHLKNIAPKLLRAKNHQFQDQATPADVEQGIPYTIRDSETVFDSGKSQEDITCKTGEPYNVDQSEKNKVQKDSEAKEQDADPQDNQEPDRLTRPRTRITFDPSADQHPRNDETLYIPGPRERDRGDPLVELSRRTSPRKEEPDEITTTAFRPGLRRRRTDGSRITFAQARSFDRVATAASSVFVIGNEKPRRERRNSTSSQIQQPAINERPFLSKQATLGRNSRFHNLTSEDREALGGIEYRSLKLLLKIVVGYFIGLHIFGALCLVPWIKLAAQKYRDYLAEVGQGQTWWAFYSAQTMVNNLGMTLTPDSMISFHDSEWVMFSMSLIALAGNTFYPVFLRLLIWTMSKVYPRHNSIQEPLHFLLDHPRRCYTLLFPSKPTWVLFGILAALNIVDTLLIVVLDLNNPEVTELPGGKRVLAAIFQSASSRHTGTATFTLSEVSPAVQFSLLVMMYISVFPIAISIRASNTYEEKSLGIYEKEAVEEELGEYEGTSGTSYLLKHMQNQLSFDLWYVFLGIFCICIAEADKIMDLKDPAFNVFSIFFEVTSAYANVGLSLGHPSVNTSLCGRFTTFSKLVTCALMIRGRHRGLPYQLDRAIMLPDQHLLDTVDNDDEDRRSRRMSRELTRERTQPR</sequence>
<accession>A0ACC0UUQ3</accession>
<organism evidence="1 2">
    <name type="scientific">Trichothecium roseum</name>
    <dbReference type="NCBI Taxonomy" id="47278"/>
    <lineage>
        <taxon>Eukaryota</taxon>
        <taxon>Fungi</taxon>
        <taxon>Dikarya</taxon>
        <taxon>Ascomycota</taxon>
        <taxon>Pezizomycotina</taxon>
        <taxon>Sordariomycetes</taxon>
        <taxon>Hypocreomycetidae</taxon>
        <taxon>Hypocreales</taxon>
        <taxon>Hypocreales incertae sedis</taxon>
        <taxon>Trichothecium</taxon>
    </lineage>
</organism>
<evidence type="ECO:0000313" key="2">
    <source>
        <dbReference type="Proteomes" id="UP001163324"/>
    </source>
</evidence>
<dbReference type="Proteomes" id="UP001163324">
    <property type="component" value="Chromosome 8"/>
</dbReference>
<proteinExistence type="predicted"/>
<keyword evidence="2" id="KW-1185">Reference proteome</keyword>
<protein>
    <submittedName>
        <fullName evidence="1">Uncharacterized protein</fullName>
    </submittedName>
</protein>
<name>A0ACC0UUQ3_9HYPO</name>
<reference evidence="1" key="1">
    <citation type="submission" date="2022-10" db="EMBL/GenBank/DDBJ databases">
        <title>Complete Genome of Trichothecium roseum strain YXFP-22015, a Plant Pathogen Isolated from Citrus.</title>
        <authorList>
            <person name="Wang Y."/>
            <person name="Zhu L."/>
        </authorList>
    </citation>
    <scope>NUCLEOTIDE SEQUENCE</scope>
    <source>
        <strain evidence="1">YXFP-22015</strain>
    </source>
</reference>
<dbReference type="EMBL" id="CM047947">
    <property type="protein sequence ID" value="KAI9896957.1"/>
    <property type="molecule type" value="Genomic_DNA"/>
</dbReference>
<comment type="caution">
    <text evidence="1">The sequence shown here is derived from an EMBL/GenBank/DDBJ whole genome shotgun (WGS) entry which is preliminary data.</text>
</comment>
<gene>
    <name evidence="1" type="ORF">N3K66_007979</name>
</gene>
<evidence type="ECO:0000313" key="1">
    <source>
        <dbReference type="EMBL" id="KAI9896957.1"/>
    </source>
</evidence>